<dbReference type="RefSeq" id="WP_014909069.1">
    <property type="nucleotide sequence ID" value="NC_018524.1"/>
</dbReference>
<dbReference type="STRING" id="1205910.B005_0661"/>
<dbReference type="PATRIC" id="fig|1205910.3.peg.622"/>
<proteinExistence type="predicted"/>
<organism evidence="2 3">
    <name type="scientific">Nocardiopsis alba (strain ATCC BAA-2165 / BE74)</name>
    <dbReference type="NCBI Taxonomy" id="1205910"/>
    <lineage>
        <taxon>Bacteria</taxon>
        <taxon>Bacillati</taxon>
        <taxon>Actinomycetota</taxon>
        <taxon>Actinomycetes</taxon>
        <taxon>Streptosporangiales</taxon>
        <taxon>Nocardiopsidaceae</taxon>
        <taxon>Nocardiopsis</taxon>
    </lineage>
</organism>
<gene>
    <name evidence="2" type="ordered locus">B005_0661</name>
</gene>
<reference evidence="2 3" key="1">
    <citation type="journal article" date="2012" name="J. Bacteriol.">
        <title>Whole-Genome Sequence of Nocardiopsis alba Strain ATCC BAA-2165, Associated with Honeybees.</title>
        <authorList>
            <person name="Qiao J."/>
            <person name="Chen L."/>
            <person name="Li Y."/>
            <person name="Wang J."/>
            <person name="Zhang W."/>
            <person name="Chen S."/>
        </authorList>
    </citation>
    <scope>NUCLEOTIDE SEQUENCE [LARGE SCALE GENOMIC DNA]</scope>
    <source>
        <strain evidence="3">ATCC BAA-2165 / BE74</strain>
    </source>
</reference>
<sequence>MRERSKRPYKETRRTERRCRPLTREEAHPMFTVITAPSEASARR</sequence>
<accession>J7KZ01</accession>
<dbReference type="HOGENOM" id="CLU_3219216_0_0_11"/>
<feature type="compositionally biased region" description="Basic and acidic residues" evidence="1">
    <location>
        <begin position="1"/>
        <end position="28"/>
    </location>
</feature>
<evidence type="ECO:0000256" key="1">
    <source>
        <dbReference type="SAM" id="MobiDB-lite"/>
    </source>
</evidence>
<evidence type="ECO:0000313" key="2">
    <source>
        <dbReference type="EMBL" id="AFR06603.1"/>
    </source>
</evidence>
<dbReference type="AlphaFoldDB" id="J7KZ01"/>
<dbReference type="KEGG" id="nal:B005_0661"/>
<dbReference type="EMBL" id="CP003788">
    <property type="protein sequence ID" value="AFR06603.1"/>
    <property type="molecule type" value="Genomic_DNA"/>
</dbReference>
<dbReference type="Proteomes" id="UP000003779">
    <property type="component" value="Chromosome"/>
</dbReference>
<protein>
    <submittedName>
        <fullName evidence="2">Uncharacterized protein</fullName>
    </submittedName>
</protein>
<feature type="region of interest" description="Disordered" evidence="1">
    <location>
        <begin position="1"/>
        <end position="44"/>
    </location>
</feature>
<reference evidence="3" key="2">
    <citation type="submission" date="2012-08" db="EMBL/GenBank/DDBJ databases">
        <title>Whole-genome sequence of Nocardiopsis alba strain ATCC BAA-2165 associated with honeybees.</title>
        <authorList>
            <person name="Qiao J."/>
            <person name="Chen L."/>
            <person name="Li Y."/>
            <person name="Wang J."/>
            <person name="Zhang W."/>
            <person name="Chen S."/>
        </authorList>
    </citation>
    <scope>NUCLEOTIDE SEQUENCE [LARGE SCALE GENOMIC DNA]</scope>
    <source>
        <strain evidence="3">ATCC BAA-2165 / BE74</strain>
    </source>
</reference>
<name>J7KZ01_NOCAA</name>
<evidence type="ECO:0000313" key="3">
    <source>
        <dbReference type="Proteomes" id="UP000003779"/>
    </source>
</evidence>